<keyword evidence="8" id="KW-0325">Glycoprotein</keyword>
<comment type="caution">
    <text evidence="11">The sequence shown here is derived from an EMBL/GenBank/DDBJ whole genome shotgun (WGS) entry which is preliminary data.</text>
</comment>
<comment type="subcellular location">
    <subcellularLocation>
        <location evidence="1 10">Secreted</location>
        <location evidence="1 10">Extracellular space</location>
        <location evidence="1 10">Extracellular matrix</location>
    </subcellularLocation>
</comment>
<dbReference type="PANTHER" id="PTHR12027:SF112">
    <property type="entry name" value="PROTEIN WNT-2"/>
    <property type="match status" value="1"/>
</dbReference>
<evidence type="ECO:0000256" key="8">
    <source>
        <dbReference type="ARBA" id="ARBA00023180"/>
    </source>
</evidence>
<proteinExistence type="inferred from homology"/>
<evidence type="ECO:0000256" key="2">
    <source>
        <dbReference type="ARBA" id="ARBA00005683"/>
    </source>
</evidence>
<keyword evidence="12" id="KW-1185">Reference proteome</keyword>
<evidence type="ECO:0000256" key="5">
    <source>
        <dbReference type="ARBA" id="ARBA00022530"/>
    </source>
</evidence>
<evidence type="ECO:0000313" key="12">
    <source>
        <dbReference type="Proteomes" id="UP001217089"/>
    </source>
</evidence>
<dbReference type="PANTHER" id="PTHR12027">
    <property type="entry name" value="WNT RELATED"/>
    <property type="match status" value="1"/>
</dbReference>
<name>A0ABQ9E8U8_TEGGR</name>
<evidence type="ECO:0000313" key="11">
    <source>
        <dbReference type="EMBL" id="KAJ8301749.1"/>
    </source>
</evidence>
<dbReference type="SMART" id="SM00097">
    <property type="entry name" value="WNT1"/>
    <property type="match status" value="1"/>
</dbReference>
<evidence type="ECO:0000256" key="10">
    <source>
        <dbReference type="RuleBase" id="RU003500"/>
    </source>
</evidence>
<comment type="similarity">
    <text evidence="2 10">Belongs to the Wnt family.</text>
</comment>
<dbReference type="EMBL" id="JARBDR010000918">
    <property type="protein sequence ID" value="KAJ8301749.1"/>
    <property type="molecule type" value="Genomic_DNA"/>
</dbReference>
<reference evidence="11 12" key="1">
    <citation type="submission" date="2022-12" db="EMBL/GenBank/DDBJ databases">
        <title>Chromosome-level genome of Tegillarca granosa.</title>
        <authorList>
            <person name="Kim J."/>
        </authorList>
    </citation>
    <scope>NUCLEOTIDE SEQUENCE [LARGE SCALE GENOMIC DNA]</scope>
    <source>
        <strain evidence="11">Teg-2019</strain>
        <tissue evidence="11">Adductor muscle</tissue>
    </source>
</reference>
<comment type="function">
    <text evidence="10">Ligand for members of the frizzled family of seven transmembrane receptors.</text>
</comment>
<sequence length="139" mass="15695">MKTRSKATTNMLYQPKHKTGSKEAGFSYAVSSAGVTFAITQACSLGKLDRCSCDKTKKKGHFNSRGWRWGGCSADIKHGLKFSRKFLDSREIDQTERSLMNLHNNRAGRKSLNIIRYTLFDNQKMLFFAVVCTEICITA</sequence>
<evidence type="ECO:0000256" key="9">
    <source>
        <dbReference type="ARBA" id="ARBA00023288"/>
    </source>
</evidence>
<dbReference type="InterPro" id="IPR005817">
    <property type="entry name" value="Wnt"/>
</dbReference>
<dbReference type="PRINTS" id="PR01349">
    <property type="entry name" value="WNTPROTEIN"/>
</dbReference>
<keyword evidence="6 10" id="KW-0879">Wnt signaling pathway</keyword>
<dbReference type="Pfam" id="PF00110">
    <property type="entry name" value="wnt"/>
    <property type="match status" value="1"/>
</dbReference>
<gene>
    <name evidence="11" type="ORF">KUTeg_020736</name>
</gene>
<keyword evidence="4" id="KW-0964">Secreted</keyword>
<keyword evidence="3 10" id="KW-0217">Developmental protein</keyword>
<protein>
    <recommendedName>
        <fullName evidence="10">Protein Wnt</fullName>
    </recommendedName>
</protein>
<keyword evidence="5" id="KW-0272">Extracellular matrix</keyword>
<evidence type="ECO:0000256" key="4">
    <source>
        <dbReference type="ARBA" id="ARBA00022525"/>
    </source>
</evidence>
<evidence type="ECO:0000256" key="7">
    <source>
        <dbReference type="ARBA" id="ARBA00023157"/>
    </source>
</evidence>
<evidence type="ECO:0000256" key="1">
    <source>
        <dbReference type="ARBA" id="ARBA00004498"/>
    </source>
</evidence>
<accession>A0ABQ9E8U8</accession>
<organism evidence="11 12">
    <name type="scientific">Tegillarca granosa</name>
    <name type="common">Malaysian cockle</name>
    <name type="synonym">Anadara granosa</name>
    <dbReference type="NCBI Taxonomy" id="220873"/>
    <lineage>
        <taxon>Eukaryota</taxon>
        <taxon>Metazoa</taxon>
        <taxon>Spiralia</taxon>
        <taxon>Lophotrochozoa</taxon>
        <taxon>Mollusca</taxon>
        <taxon>Bivalvia</taxon>
        <taxon>Autobranchia</taxon>
        <taxon>Pteriomorphia</taxon>
        <taxon>Arcoida</taxon>
        <taxon>Arcoidea</taxon>
        <taxon>Arcidae</taxon>
        <taxon>Tegillarca</taxon>
    </lineage>
</organism>
<keyword evidence="7" id="KW-1015">Disulfide bond</keyword>
<evidence type="ECO:0000256" key="3">
    <source>
        <dbReference type="ARBA" id="ARBA00022473"/>
    </source>
</evidence>
<dbReference type="Proteomes" id="UP001217089">
    <property type="component" value="Unassembled WGS sequence"/>
</dbReference>
<keyword evidence="9" id="KW-0449">Lipoprotein</keyword>
<evidence type="ECO:0000256" key="6">
    <source>
        <dbReference type="ARBA" id="ARBA00022687"/>
    </source>
</evidence>